<dbReference type="SUPFAM" id="SSF55821">
    <property type="entry name" value="YrdC/RibB"/>
    <property type="match status" value="1"/>
</dbReference>
<evidence type="ECO:0000256" key="16">
    <source>
        <dbReference type="ARBA" id="ARBA00049295"/>
    </source>
</evidence>
<evidence type="ECO:0000256" key="8">
    <source>
        <dbReference type="ARBA" id="ARBA00022619"/>
    </source>
</evidence>
<accession>A0A654GE08</accession>
<dbReference type="Proteomes" id="UP000516314">
    <property type="component" value="Chromosome 5"/>
</dbReference>
<comment type="catalytic activity">
    <reaction evidence="16">
        <text>GTP + 4 H2O = 2,5-diamino-6-hydroxy-4-(5-phosphoribosylamino)-pyrimidine + formate + 2 phosphate + 3 H(+)</text>
        <dbReference type="Rhea" id="RHEA:23704"/>
        <dbReference type="ChEBI" id="CHEBI:15377"/>
        <dbReference type="ChEBI" id="CHEBI:15378"/>
        <dbReference type="ChEBI" id="CHEBI:15740"/>
        <dbReference type="ChEBI" id="CHEBI:37565"/>
        <dbReference type="ChEBI" id="CHEBI:43474"/>
        <dbReference type="ChEBI" id="CHEBI:58614"/>
        <dbReference type="EC" id="3.5.4.25"/>
    </reaction>
</comment>
<dbReference type="HAMAP" id="MF_00179">
    <property type="entry name" value="RibA"/>
    <property type="match status" value="1"/>
</dbReference>
<dbReference type="PANTHER" id="PTHR21327:SF48">
    <property type="entry name" value="BIFUNCTIONAL RIBOFLAVIN BIOSYNTHESIS PROTEIN RIBA 1, CHLOROPLASTIC"/>
    <property type="match status" value="1"/>
</dbReference>
<protein>
    <recommendedName>
        <fullName evidence="6">GTP cyclohydrolase II</fullName>
        <ecNumber evidence="6">3.5.4.25</ecNumber>
    </recommendedName>
</protein>
<dbReference type="EC" id="3.5.4.25" evidence="6"/>
<dbReference type="EMBL" id="LR881470">
    <property type="protein sequence ID" value="CAD5335802.1"/>
    <property type="molecule type" value="Genomic_DNA"/>
</dbReference>
<dbReference type="GO" id="GO:0009507">
    <property type="term" value="C:chloroplast"/>
    <property type="evidence" value="ECO:0007669"/>
    <property type="project" value="UniProtKB-SubCell"/>
</dbReference>
<dbReference type="PANTHER" id="PTHR21327">
    <property type="entry name" value="GTP CYCLOHYDROLASE II-RELATED"/>
    <property type="match status" value="1"/>
</dbReference>
<evidence type="ECO:0000259" key="17">
    <source>
        <dbReference type="Pfam" id="PF00925"/>
    </source>
</evidence>
<dbReference type="GO" id="GO:0005525">
    <property type="term" value="F:GTP binding"/>
    <property type="evidence" value="ECO:0007669"/>
    <property type="project" value="UniProtKB-KW"/>
</dbReference>
<evidence type="ECO:0000256" key="4">
    <source>
        <dbReference type="ARBA" id="ARBA00005520"/>
    </source>
</evidence>
<dbReference type="HAMAP" id="MF_00180">
    <property type="entry name" value="RibB"/>
    <property type="match status" value="1"/>
</dbReference>
<comment type="subcellular location">
    <subcellularLocation>
        <location evidence="2">Plastid</location>
        <location evidence="2">Chloroplast</location>
    </subcellularLocation>
</comment>
<evidence type="ECO:0000256" key="2">
    <source>
        <dbReference type="ARBA" id="ARBA00004229"/>
    </source>
</evidence>
<comment type="cofactor">
    <cofactor evidence="1">
        <name>Zn(2+)</name>
        <dbReference type="ChEBI" id="CHEBI:29105"/>
    </cofactor>
</comment>
<dbReference type="SUPFAM" id="SSF142695">
    <property type="entry name" value="RibA-like"/>
    <property type="match status" value="1"/>
</dbReference>
<dbReference type="HAMAP" id="MF_01283">
    <property type="entry name" value="RibBA"/>
    <property type="match status" value="1"/>
</dbReference>
<dbReference type="GO" id="GO:0008686">
    <property type="term" value="F:3,4-dihydroxy-2-butanone-4-phosphate synthase activity"/>
    <property type="evidence" value="ECO:0007669"/>
    <property type="project" value="InterPro"/>
</dbReference>
<dbReference type="InterPro" id="IPR036144">
    <property type="entry name" value="RibA-like_sf"/>
</dbReference>
<evidence type="ECO:0000256" key="13">
    <source>
        <dbReference type="ARBA" id="ARBA00022833"/>
    </source>
</evidence>
<name>A0A5S9YI36_ARATH</name>
<evidence type="ECO:0000313" key="23">
    <source>
        <dbReference type="Proteomes" id="UP000516314"/>
    </source>
</evidence>
<keyword evidence="15" id="KW-0342">GTP-binding</keyword>
<dbReference type="NCBIfam" id="NF006803">
    <property type="entry name" value="PRK09311.1"/>
    <property type="match status" value="1"/>
</dbReference>
<sequence length="543" mass="59043">MSSINLSSSSPSTISLSRSRLSQSSTTLLHGLHRVTLPSNHPLSTFSIKTTTGKVKAAVISREDDLLSFTNGNTPLSNGSLIDDRTEEPLEADSVSLGTLAADSAPAPANGFVAEDDDFELDLPTPGFSSIPEAIEDIRQGKLVVVVDDEDRENEGDLVMAAQLATPEAMAFIVRHGTGIVCVSMKEDDLERLHLPLMVNQKENEEKLSTAFTVTVDAKHGTTTGVSARDRATTILSLASRDSKPEDFNRPGHIFPLKYREGGVLKRAGHTEASVDLTVLAGLDPVGVLCEIVDDDGSMARLPKLREFAAENNLKVVSIADLIRYRRKRDKLVERASAARIPTMWGPFTAYCYRSILDGIEHIAMVKGEIGDGQDILVRVHSECLTGDIFGSARCDCGNQLALSMQQIEATGRGVLVYLRGHEGRGIGLGHKLRAYNLQDAGRDTVEANEELGLPVDSREYGIGAQIIRDLGVRTMKLMTNNPAKYVGLKGYGLAIVGRVPLLSLITKENKRYLETKRTKMGHMYGLKFKGDVVEKIESESES</sequence>
<dbReference type="InterPro" id="IPR016299">
    <property type="entry name" value="Riboflavin_synth_RibBA"/>
</dbReference>
<dbReference type="UniPathway" id="UPA00275">
    <property type="reaction ID" value="UER00400"/>
</dbReference>
<dbReference type="InterPro" id="IPR000926">
    <property type="entry name" value="RibA"/>
</dbReference>
<evidence type="ECO:0000313" key="21">
    <source>
        <dbReference type="Proteomes" id="UP000426265"/>
    </source>
</evidence>
<dbReference type="EMBL" id="CACRSJ010000110">
    <property type="protein sequence ID" value="VYS71368.1"/>
    <property type="molecule type" value="Genomic_DNA"/>
</dbReference>
<keyword evidence="12" id="KW-0378">Hydrolase</keyword>
<evidence type="ECO:0000256" key="12">
    <source>
        <dbReference type="ARBA" id="ARBA00022801"/>
    </source>
</evidence>
<keyword evidence="9" id="KW-0934">Plastid</keyword>
<gene>
    <name evidence="20" type="ORF">AN1_LOCUS26745</name>
    <name evidence="19" type="ORF">AT9943_LOCUS23025</name>
    <name evidence="18" type="ORF">C24_LOCUS26566</name>
</gene>
<dbReference type="InterPro" id="IPR032677">
    <property type="entry name" value="GTP_cyclohydro_II"/>
</dbReference>
<keyword evidence="11" id="KW-0547">Nucleotide-binding</keyword>
<dbReference type="EMBL" id="CACSHJ010000096">
    <property type="protein sequence ID" value="CAA0411926.1"/>
    <property type="molecule type" value="Genomic_DNA"/>
</dbReference>
<dbReference type="NCBIfam" id="TIGR00506">
    <property type="entry name" value="ribB"/>
    <property type="match status" value="1"/>
</dbReference>
<reference evidence="19 23" key="2">
    <citation type="submission" date="2020-09" db="EMBL/GenBank/DDBJ databases">
        <authorList>
            <person name="Ashkenazy H."/>
        </authorList>
    </citation>
    <scope>NUCLEOTIDE SEQUENCE [LARGE SCALE GENOMIC DNA]</scope>
    <source>
        <strain evidence="23">cv. Cdm-0</strain>
    </source>
</reference>
<dbReference type="OrthoDB" id="60371at2759"/>
<dbReference type="GO" id="GO:0003935">
    <property type="term" value="F:GTP cyclohydrolase II activity"/>
    <property type="evidence" value="ECO:0007669"/>
    <property type="project" value="UniProtKB-EC"/>
</dbReference>
<dbReference type="Gene3D" id="3.40.50.10990">
    <property type="entry name" value="GTP cyclohydrolase II"/>
    <property type="match status" value="1"/>
</dbReference>
<evidence type="ECO:0000256" key="5">
    <source>
        <dbReference type="ARBA" id="ARBA00008976"/>
    </source>
</evidence>
<comment type="similarity">
    <text evidence="5">In the C-terminal section; belongs to the GTP cyclohydrolase II family.</text>
</comment>
<keyword evidence="14" id="KW-0809">Transit peptide</keyword>
<dbReference type="GO" id="GO:0046872">
    <property type="term" value="F:metal ion binding"/>
    <property type="evidence" value="ECO:0007669"/>
    <property type="project" value="UniProtKB-KW"/>
</dbReference>
<keyword evidence="7" id="KW-0150">Chloroplast</keyword>
<evidence type="ECO:0000256" key="7">
    <source>
        <dbReference type="ARBA" id="ARBA00022528"/>
    </source>
</evidence>
<keyword evidence="10" id="KW-0479">Metal-binding</keyword>
<dbReference type="InterPro" id="IPR000422">
    <property type="entry name" value="DHBP_synthase_RibB"/>
</dbReference>
<evidence type="ECO:0000256" key="6">
    <source>
        <dbReference type="ARBA" id="ARBA00012762"/>
    </source>
</evidence>
<dbReference type="FunFam" id="3.90.870.10:FF:000005">
    <property type="entry name" value="Bifunctional riboflavin biosynthesis protein RIBA 1 chloroplastic"/>
    <property type="match status" value="1"/>
</dbReference>
<comment type="similarity">
    <text evidence="4">In the N-terminal section; belongs to the DHBP synthase family.</text>
</comment>
<dbReference type="Proteomes" id="UP000434276">
    <property type="component" value="Unassembled WGS sequence"/>
</dbReference>
<keyword evidence="8" id="KW-0686">Riboflavin biosynthesis</keyword>
<evidence type="ECO:0000256" key="9">
    <source>
        <dbReference type="ARBA" id="ARBA00022640"/>
    </source>
</evidence>
<dbReference type="InterPro" id="IPR017945">
    <property type="entry name" value="DHBP_synth_RibB-like_a/b_dom"/>
</dbReference>
<dbReference type="Pfam" id="PF00926">
    <property type="entry name" value="DHBP_synthase"/>
    <property type="match status" value="1"/>
</dbReference>
<evidence type="ECO:0000313" key="18">
    <source>
        <dbReference type="EMBL" id="CAA0411926.1"/>
    </source>
</evidence>
<proteinExistence type="inferred from homology"/>
<evidence type="ECO:0000313" key="19">
    <source>
        <dbReference type="EMBL" id="CAD5335802.1"/>
    </source>
</evidence>
<comment type="pathway">
    <text evidence="3">Cofactor biosynthesis; riboflavin biosynthesis; 5-amino-6-(D-ribitylamino)uracil from GTP: step 1/4.</text>
</comment>
<evidence type="ECO:0000256" key="3">
    <source>
        <dbReference type="ARBA" id="ARBA00004853"/>
    </source>
</evidence>
<feature type="domain" description="GTP cyclohydrolase II" evidence="17">
    <location>
        <begin position="335"/>
        <end position="501"/>
    </location>
</feature>
<evidence type="ECO:0000313" key="22">
    <source>
        <dbReference type="Proteomes" id="UP000434276"/>
    </source>
</evidence>
<evidence type="ECO:0000313" key="20">
    <source>
        <dbReference type="EMBL" id="VYS71368.1"/>
    </source>
</evidence>
<organism evidence="18 22">
    <name type="scientific">Arabidopsis thaliana</name>
    <name type="common">Mouse-ear cress</name>
    <dbReference type="NCBI Taxonomy" id="3702"/>
    <lineage>
        <taxon>Eukaryota</taxon>
        <taxon>Viridiplantae</taxon>
        <taxon>Streptophyta</taxon>
        <taxon>Embryophyta</taxon>
        <taxon>Tracheophyta</taxon>
        <taxon>Spermatophyta</taxon>
        <taxon>Magnoliopsida</taxon>
        <taxon>eudicotyledons</taxon>
        <taxon>Gunneridae</taxon>
        <taxon>Pentapetalae</taxon>
        <taxon>rosids</taxon>
        <taxon>malvids</taxon>
        <taxon>Brassicales</taxon>
        <taxon>Brassicaceae</taxon>
        <taxon>Camelineae</taxon>
        <taxon>Arabidopsis</taxon>
    </lineage>
</organism>
<evidence type="ECO:0000256" key="15">
    <source>
        <dbReference type="ARBA" id="ARBA00023134"/>
    </source>
</evidence>
<reference evidence="18 22" key="1">
    <citation type="submission" date="2019-12" db="EMBL/GenBank/DDBJ databases">
        <authorList>
            <person name="Jiao W.-B."/>
            <person name="Schneeberger K."/>
        </authorList>
    </citation>
    <scope>NUCLEOTIDE SEQUENCE [LARGE SCALE GENOMIC DNA]</scope>
    <source>
        <strain evidence="21">cv. An-1</strain>
        <strain evidence="22">cv. C24</strain>
    </source>
</reference>
<dbReference type="Gene3D" id="3.90.870.10">
    <property type="entry name" value="DHBP synthase"/>
    <property type="match status" value="1"/>
</dbReference>
<dbReference type="AlphaFoldDB" id="A0A5S9YI36"/>
<evidence type="ECO:0000256" key="14">
    <source>
        <dbReference type="ARBA" id="ARBA00022946"/>
    </source>
</evidence>
<dbReference type="NCBIfam" id="NF001591">
    <property type="entry name" value="PRK00393.1"/>
    <property type="match status" value="1"/>
</dbReference>
<evidence type="ECO:0000256" key="10">
    <source>
        <dbReference type="ARBA" id="ARBA00022723"/>
    </source>
</evidence>
<dbReference type="GO" id="GO:0009231">
    <property type="term" value="P:riboflavin biosynthetic process"/>
    <property type="evidence" value="ECO:0007669"/>
    <property type="project" value="UniProtKB-UniPathway"/>
</dbReference>
<dbReference type="FunFam" id="3.40.50.10990:FF:000001">
    <property type="entry name" value="Riboflavin biosynthesis protein RibBA"/>
    <property type="match status" value="1"/>
</dbReference>
<evidence type="ECO:0000256" key="11">
    <source>
        <dbReference type="ARBA" id="ARBA00022741"/>
    </source>
</evidence>
<accession>A0A5S9YI36</accession>
<dbReference type="CDD" id="cd00641">
    <property type="entry name" value="GTP_cyclohydro2"/>
    <property type="match status" value="1"/>
</dbReference>
<evidence type="ECO:0000256" key="1">
    <source>
        <dbReference type="ARBA" id="ARBA00001947"/>
    </source>
</evidence>
<dbReference type="NCBIfam" id="TIGR00505">
    <property type="entry name" value="ribA"/>
    <property type="match status" value="1"/>
</dbReference>
<keyword evidence="13" id="KW-0862">Zinc</keyword>
<dbReference type="Pfam" id="PF00925">
    <property type="entry name" value="GTP_cyclohydro2"/>
    <property type="match status" value="1"/>
</dbReference>
<dbReference type="ExpressionAtlas" id="A0A5S9YI36">
    <property type="expression patterns" value="baseline and differential"/>
</dbReference>
<dbReference type="Proteomes" id="UP000426265">
    <property type="component" value="Unassembled WGS sequence"/>
</dbReference>